<dbReference type="PANTHER" id="PTHR19288">
    <property type="entry name" value="4-NITROPHENYLPHOSPHATASE-RELATED"/>
    <property type="match status" value="1"/>
</dbReference>
<protein>
    <submittedName>
        <fullName evidence="2">HAD-IIA family hydrolase</fullName>
    </submittedName>
</protein>
<evidence type="ECO:0000313" key="2">
    <source>
        <dbReference type="EMBL" id="UVI34698.1"/>
    </source>
</evidence>
<gene>
    <name evidence="2" type="ORF">L1F31_11195</name>
</gene>
<dbReference type="InterPro" id="IPR036412">
    <property type="entry name" value="HAD-like_sf"/>
</dbReference>
<dbReference type="RefSeq" id="WP_265417378.1">
    <property type="nucleotide sequence ID" value="NZ_CP093443.1"/>
</dbReference>
<keyword evidence="2" id="KW-0378">Hydrolase</keyword>
<sequence>MTSSVEQAHTSNGSAPETPGVPIDCVLFDLDGVVYHGTHAIDGAADGINWLHSQQIPVNYVTNNATRTAEATAQKITGLGINATADEVTTSAQVLAERLAERFGTGARVHLVGTTGLRIALEDAGLEITDSPDAEPVAIAQGLDPHIDYETIVRACTIIRSGAEWWASNPDFSLITETGKVPGNGAFVELMARLTDTQPVIVGKPAPHMMEFATDRLGARRPLMVGDRLNTDIEGGRAAGYETALVLTGIHDIHDALRAEPQRRPTYILPNLRGLTALITGGDRSEAERVETALHEAWAAIDAGDTDAEAVLAEGTLPRTIDDWAETGARTETGARADIGARTEEEQ</sequence>
<keyword evidence="3" id="KW-1185">Reference proteome</keyword>
<evidence type="ECO:0000313" key="3">
    <source>
        <dbReference type="Proteomes" id="UP001064879"/>
    </source>
</evidence>
<dbReference type="PANTHER" id="PTHR19288:SF95">
    <property type="entry name" value="D-GLYCEROL 3-PHOSPHATE PHOSPHATASE"/>
    <property type="match status" value="1"/>
</dbReference>
<dbReference type="Gene3D" id="3.40.50.1000">
    <property type="entry name" value="HAD superfamily/HAD-like"/>
    <property type="match status" value="2"/>
</dbReference>
<reference evidence="2" key="1">
    <citation type="submission" date="2022-03" db="EMBL/GenBank/DDBJ databases">
        <title>Brevibacterium spongiae sp. nov., isolated from marine sponge.</title>
        <authorList>
            <person name="Li Z."/>
            <person name="Zhang M."/>
        </authorList>
    </citation>
    <scope>NUCLEOTIDE SEQUENCE</scope>
    <source>
        <strain evidence="2">WHS-Z9</strain>
    </source>
</reference>
<name>A0ABY5SNC7_9MICO</name>
<feature type="region of interest" description="Disordered" evidence="1">
    <location>
        <begin position="325"/>
        <end position="347"/>
    </location>
</feature>
<dbReference type="InterPro" id="IPR006357">
    <property type="entry name" value="HAD-SF_hydro_IIA"/>
</dbReference>
<dbReference type="Proteomes" id="UP001064879">
    <property type="component" value="Chromosome"/>
</dbReference>
<dbReference type="SUPFAM" id="SSF56784">
    <property type="entry name" value="HAD-like"/>
    <property type="match status" value="1"/>
</dbReference>
<dbReference type="Pfam" id="PF13242">
    <property type="entry name" value="Hydrolase_like"/>
    <property type="match status" value="1"/>
</dbReference>
<evidence type="ECO:0000256" key="1">
    <source>
        <dbReference type="SAM" id="MobiDB-lite"/>
    </source>
</evidence>
<proteinExistence type="predicted"/>
<dbReference type="GO" id="GO:0016787">
    <property type="term" value="F:hydrolase activity"/>
    <property type="evidence" value="ECO:0007669"/>
    <property type="project" value="UniProtKB-KW"/>
</dbReference>
<dbReference type="EMBL" id="CP093443">
    <property type="protein sequence ID" value="UVI34698.1"/>
    <property type="molecule type" value="Genomic_DNA"/>
</dbReference>
<dbReference type="NCBIfam" id="TIGR01460">
    <property type="entry name" value="HAD-SF-IIA"/>
    <property type="match status" value="1"/>
</dbReference>
<dbReference type="InterPro" id="IPR023214">
    <property type="entry name" value="HAD_sf"/>
</dbReference>
<organism evidence="2 3">
    <name type="scientific">Brevibacterium spongiae</name>
    <dbReference type="NCBI Taxonomy" id="2909672"/>
    <lineage>
        <taxon>Bacteria</taxon>
        <taxon>Bacillati</taxon>
        <taxon>Actinomycetota</taxon>
        <taxon>Actinomycetes</taxon>
        <taxon>Micrococcales</taxon>
        <taxon>Brevibacteriaceae</taxon>
        <taxon>Brevibacterium</taxon>
    </lineage>
</organism>
<feature type="compositionally biased region" description="Basic and acidic residues" evidence="1">
    <location>
        <begin position="333"/>
        <end position="347"/>
    </location>
</feature>
<accession>A0ABY5SNC7</accession>
<dbReference type="Pfam" id="PF13344">
    <property type="entry name" value="Hydrolase_6"/>
    <property type="match status" value="1"/>
</dbReference>